<evidence type="ECO:0000313" key="2">
    <source>
        <dbReference type="EMBL" id="QQZ48889.1"/>
    </source>
</evidence>
<reference evidence="2" key="1">
    <citation type="submission" date="2021-01" db="EMBL/GenBank/DDBJ databases">
        <title>Genome sequence of Phenylobacterium sp. 20VBR1 isolated from a valley glaceir, Ny-Alesund, Svalbard.</title>
        <authorList>
            <person name="Thomas F.A."/>
            <person name="Krishnan K.P."/>
            <person name="Sinha R.K."/>
        </authorList>
    </citation>
    <scope>NUCLEOTIDE SEQUENCE</scope>
    <source>
        <strain evidence="2">20VBR1</strain>
    </source>
</reference>
<dbReference type="Proteomes" id="UP000622580">
    <property type="component" value="Unassembled WGS sequence"/>
</dbReference>
<evidence type="ECO:0000313" key="3">
    <source>
        <dbReference type="Proteomes" id="UP000622580"/>
    </source>
</evidence>
<evidence type="ECO:0000313" key="1">
    <source>
        <dbReference type="EMBL" id="MBR7619976.1"/>
    </source>
</evidence>
<dbReference type="EMBL" id="JAGSGD010000001">
    <property type="protein sequence ID" value="MBR7619976.1"/>
    <property type="molecule type" value="Genomic_DNA"/>
</dbReference>
<keyword evidence="3" id="KW-1185">Reference proteome</keyword>
<name>A0A941D313_9CAUL</name>
<dbReference type="RefSeq" id="WP_215340608.1">
    <property type="nucleotide sequence ID" value="NZ_JAGSGD010000001.1"/>
</dbReference>
<accession>A0A941D313</accession>
<organism evidence="1 3">
    <name type="scientific">Phenylobacterium glaciei</name>
    <dbReference type="NCBI Taxonomy" id="2803784"/>
    <lineage>
        <taxon>Bacteria</taxon>
        <taxon>Pseudomonadati</taxon>
        <taxon>Pseudomonadota</taxon>
        <taxon>Alphaproteobacteria</taxon>
        <taxon>Caulobacterales</taxon>
        <taxon>Caulobacteraceae</taxon>
        <taxon>Phenylobacterium</taxon>
    </lineage>
</organism>
<dbReference type="AlphaFoldDB" id="A0A941D313"/>
<dbReference type="EMBL" id="CP068570">
    <property type="protein sequence ID" value="QQZ48889.1"/>
    <property type="molecule type" value="Genomic_DNA"/>
</dbReference>
<protein>
    <submittedName>
        <fullName evidence="1">Uncharacterized protein</fullName>
    </submittedName>
</protein>
<gene>
    <name evidence="1" type="ORF">JKL49_11300</name>
    <name evidence="2" type="ORF">JKL49_16510</name>
</gene>
<reference evidence="1" key="2">
    <citation type="submission" date="2021-04" db="EMBL/GenBank/DDBJ databases">
        <title>Draft genome assembly of strain Phenylobacterium sp. 20VBR1 using MiniION and Illumina platforms.</title>
        <authorList>
            <person name="Thomas F.A."/>
            <person name="Krishnan K.P."/>
            <person name="Sinha R.K."/>
        </authorList>
    </citation>
    <scope>NUCLEOTIDE SEQUENCE</scope>
    <source>
        <strain evidence="1">20VBR1</strain>
    </source>
</reference>
<proteinExistence type="predicted"/>
<sequence>MADEIDIARGVVQIANANGGLCTYKRAYREVPNHVQLSAANTAPSIKRPGEPMLHQLVRNIKSHQTMLGNFVHDGRLVHVPRVGFRVP</sequence>